<feature type="non-terminal residue" evidence="1">
    <location>
        <position position="835"/>
    </location>
</feature>
<organism evidence="1 2">
    <name type="scientific">Pseudoalteromonas piscicida</name>
    <dbReference type="NCBI Taxonomy" id="43662"/>
    <lineage>
        <taxon>Bacteria</taxon>
        <taxon>Pseudomonadati</taxon>
        <taxon>Pseudomonadota</taxon>
        <taxon>Gammaproteobacteria</taxon>
        <taxon>Alteromonadales</taxon>
        <taxon>Pseudoalteromonadaceae</taxon>
        <taxon>Pseudoalteromonas</taxon>
    </lineage>
</organism>
<dbReference type="OrthoDB" id="9816400at2"/>
<gene>
    <name evidence="1" type="ORF">CEX98_21935</name>
</gene>
<accession>A0A2A5JJJ8</accession>
<dbReference type="RefSeq" id="WP_143484377.1">
    <property type="nucleotide sequence ID" value="NZ_NKHF01000120.1"/>
</dbReference>
<dbReference type="EMBL" id="NKHF01000120">
    <property type="protein sequence ID" value="PCK29606.1"/>
    <property type="molecule type" value="Genomic_DNA"/>
</dbReference>
<keyword evidence="2" id="KW-1185">Reference proteome</keyword>
<dbReference type="Gene3D" id="2.180.10.10">
    <property type="entry name" value="RHS repeat-associated core"/>
    <property type="match status" value="1"/>
</dbReference>
<evidence type="ECO:0000313" key="1">
    <source>
        <dbReference type="EMBL" id="PCK29606.1"/>
    </source>
</evidence>
<dbReference type="AlphaFoldDB" id="A0A2A5JJJ8"/>
<evidence type="ECO:0000313" key="2">
    <source>
        <dbReference type="Proteomes" id="UP000228621"/>
    </source>
</evidence>
<name>A0A2A5JJJ8_PSEO7</name>
<protein>
    <recommendedName>
        <fullName evidence="3">RHS repeat protein</fullName>
    </recommendedName>
</protein>
<evidence type="ECO:0008006" key="3">
    <source>
        <dbReference type="Google" id="ProtNLM"/>
    </source>
</evidence>
<dbReference type="Proteomes" id="UP000228621">
    <property type="component" value="Unassembled WGS sequence"/>
</dbReference>
<comment type="caution">
    <text evidence="1">The sequence shown here is derived from an EMBL/GenBank/DDBJ whole genome shotgun (WGS) entry which is preliminary data.</text>
</comment>
<sequence>MSDEYKLSDFYNVKLPQSSFSKSKINEFVEQEERIDLFNLSVSVLSYDVDLKGNHGLPVNIVREIKEPSFSKIQHGGFIIPMVNIGLLRMDYYDSPTKYFRWEHRYCKKRLPSQGSPPSSFESAAYQAANFRVTFSNEKHSTEFFRKSHANTKFPDSADWISKDNWYISCKESGMKVVSPKGVSYQLKYYAKEYKYLATRIEDYYGNWVNYSYGGDYVSSISSNDGRSLSIDYVNKPGSDPKFTSKKIISKVTYGDREVSYLYNKSLGMSSGGFYTIHSQKVLYPEGYYIDYKVKNKVGDILNPESKILTIDYNGRLLTSYKYKINYVICGVSTYNGNNHNIFDGSIDGVDNFCFHSQAANEHGGEIYYSLEEKEVQLSDSQSYITTFEFVPQKSNKDADKIRTIQINYDDHSERVSFSTVLGSSFAERIKEETLSSDGSVIKTVDIDYYEYTLSDAVHPVCEFYDNCEQVFINSGGLSYAHVYEFSVLKSNKITQDDNTYLSFHHDYTDYGSPKTISYTGNREKRVKFEYFSDTDKWFLDMVKSKSIYYDKEEAGGYVEEYRFDYKRKSEGGFYFPYKSYLYGRLFKKSEVNGEGNLTKLSLIPSEGKTLDVEYSEYKLGFPTKILIPDRYGDNKKTSIFDVDSYGNLTYSKGFKGEEVKYSYDNLDRLTGINIVESGWLDTKFSWDDNNHTRSVERCMLNAENECTDIAKVKTVETYDSLLRLIKTQSTDNTTYADDSSNTKYQRFEYDYKDRQIFSSFESYSSGETNGTSTDYDALDRIKSVSISGRGKTEYAYLAGNKIKVTDPLKNVTTTTYQAFGAPEYKIATFIDSPE</sequence>
<proteinExistence type="predicted"/>
<reference evidence="2" key="1">
    <citation type="journal article" date="2019" name="Genome Announc.">
        <title>Draft Genome Sequence of Pseudoalteromonas piscicida Strain 36Y ROTHPW, an Hypersaline Seawater Isolate from the South Coast of Sonora, Mexico.</title>
        <authorList>
            <person name="Sanchez-Diaz R."/>
            <person name="Molina-Garza Z.J."/>
            <person name="Cruz-Suarez L.E."/>
            <person name="Selvin J."/>
            <person name="Kiran G.S."/>
            <person name="Ibarra-Gamez J.C."/>
            <person name="Gomez-Gil B."/>
            <person name="Galaviz-Silva L."/>
        </authorList>
    </citation>
    <scope>NUCLEOTIDE SEQUENCE [LARGE SCALE GENOMIC DNA]</scope>
    <source>
        <strain evidence="2">36Y_RITHPW</strain>
    </source>
</reference>